<reference evidence="10 11" key="1">
    <citation type="journal article" date="2019" name="Sci. Rep.">
        <title>Nanopore sequencing improves the draft genome of the human pathogenic amoeba Naegleria fowleri.</title>
        <authorList>
            <person name="Liechti N."/>
            <person name="Schurch N."/>
            <person name="Bruggmann R."/>
            <person name="Wittwer M."/>
        </authorList>
    </citation>
    <scope>NUCLEOTIDE SEQUENCE [LARGE SCALE GENOMIC DNA]</scope>
    <source>
        <strain evidence="10 11">ATCC 30894</strain>
    </source>
</reference>
<feature type="transmembrane region" description="Helical" evidence="6">
    <location>
        <begin position="705"/>
        <end position="729"/>
    </location>
</feature>
<accession>A0A6A5CB13</accession>
<dbReference type="EMBL" id="VFQX01000009">
    <property type="protein sequence ID" value="KAF0982449.1"/>
    <property type="molecule type" value="Genomic_DNA"/>
</dbReference>
<dbReference type="SUPFAM" id="SSF53092">
    <property type="entry name" value="Creatinase/prolidase N-terminal domain"/>
    <property type="match status" value="1"/>
</dbReference>
<name>A0A6A5CB13_NAEFO</name>
<dbReference type="SUPFAM" id="SSF55920">
    <property type="entry name" value="Creatinase/aminopeptidase"/>
    <property type="match status" value="1"/>
</dbReference>
<dbReference type="FunFam" id="3.90.230.10:FF:000007">
    <property type="entry name" value="Xaa-Pro aminopeptidase P"/>
    <property type="match status" value="1"/>
</dbReference>
<keyword evidence="11" id="KW-1185">Reference proteome</keyword>
<dbReference type="Pfam" id="PF16189">
    <property type="entry name" value="Creatinase_N_2"/>
    <property type="match status" value="1"/>
</dbReference>
<dbReference type="AlphaFoldDB" id="A0A6A5CB13"/>
<dbReference type="Pfam" id="PF16188">
    <property type="entry name" value="Peptidase_M24_C"/>
    <property type="match status" value="1"/>
</dbReference>
<evidence type="ECO:0000259" key="8">
    <source>
        <dbReference type="Pfam" id="PF01321"/>
    </source>
</evidence>
<evidence type="ECO:0000256" key="4">
    <source>
        <dbReference type="ARBA" id="ARBA00022801"/>
    </source>
</evidence>
<dbReference type="GO" id="GO:0005737">
    <property type="term" value="C:cytoplasm"/>
    <property type="evidence" value="ECO:0007669"/>
    <property type="project" value="UniProtKB-ARBA"/>
</dbReference>
<dbReference type="FunFam" id="3.40.350.10:FF:000003">
    <property type="entry name" value="Xaa-pro aminopeptidase P"/>
    <property type="match status" value="1"/>
</dbReference>
<comment type="cofactor">
    <cofactor evidence="1">
        <name>Mn(2+)</name>
        <dbReference type="ChEBI" id="CHEBI:29035"/>
    </cofactor>
</comment>
<feature type="transmembrane region" description="Helical" evidence="6">
    <location>
        <begin position="30"/>
        <end position="48"/>
    </location>
</feature>
<feature type="domain" description="Peptidase M24 C-terminal" evidence="9">
    <location>
        <begin position="633"/>
        <end position="693"/>
    </location>
</feature>
<dbReference type="InterPro" id="IPR036005">
    <property type="entry name" value="Creatinase/aminopeptidase-like"/>
</dbReference>
<dbReference type="VEuPathDB" id="AmoebaDB:NF0034660"/>
<proteinExistence type="inferred from homology"/>
<organism evidence="10 11">
    <name type="scientific">Naegleria fowleri</name>
    <name type="common">Brain eating amoeba</name>
    <dbReference type="NCBI Taxonomy" id="5763"/>
    <lineage>
        <taxon>Eukaryota</taxon>
        <taxon>Discoba</taxon>
        <taxon>Heterolobosea</taxon>
        <taxon>Tetramitia</taxon>
        <taxon>Eutetramitia</taxon>
        <taxon>Vahlkampfiidae</taxon>
        <taxon>Naegleria</taxon>
    </lineage>
</organism>
<dbReference type="Gene3D" id="3.90.230.10">
    <property type="entry name" value="Creatinase/methionine aminopeptidase superfamily"/>
    <property type="match status" value="1"/>
</dbReference>
<evidence type="ECO:0008006" key="12">
    <source>
        <dbReference type="Google" id="ProtNLM"/>
    </source>
</evidence>
<dbReference type="OMA" id="LTHFRYT"/>
<evidence type="ECO:0000256" key="6">
    <source>
        <dbReference type="SAM" id="Phobius"/>
    </source>
</evidence>
<dbReference type="PANTHER" id="PTHR43763">
    <property type="entry name" value="XAA-PRO AMINOPEPTIDASE 1"/>
    <property type="match status" value="1"/>
</dbReference>
<evidence type="ECO:0000256" key="2">
    <source>
        <dbReference type="ARBA" id="ARBA00008766"/>
    </source>
</evidence>
<feature type="domain" description="Creatinase N-terminal" evidence="8">
    <location>
        <begin position="102"/>
        <end position="222"/>
    </location>
</feature>
<dbReference type="CDD" id="cd01085">
    <property type="entry name" value="APP"/>
    <property type="match status" value="1"/>
</dbReference>
<dbReference type="OrthoDB" id="9995434at2759"/>
<dbReference type="Pfam" id="PF00557">
    <property type="entry name" value="Peptidase_M24"/>
    <property type="match status" value="1"/>
</dbReference>
<dbReference type="Gene3D" id="3.40.350.10">
    <property type="entry name" value="Creatinase/prolidase N-terminal domain"/>
    <property type="match status" value="2"/>
</dbReference>
<evidence type="ECO:0000256" key="1">
    <source>
        <dbReference type="ARBA" id="ARBA00001936"/>
    </source>
</evidence>
<dbReference type="InterPro" id="IPR000994">
    <property type="entry name" value="Pept_M24"/>
</dbReference>
<sequence length="752" mass="85391">MFLSSISHNNDLTTTTTTTTVIPVLCKRRLVSFLLFSIHTILLILLFTPTTTATPTTQSREAITISRSSFREDFRSFSSIIHSHSTISTTTTTVNLTPSQKLDQLRTLMKQYSIWAYIIPSSDSHMSEYVASSDQRRAFISGFDGSAGTALVTLDGALLWTDGRYWQQAQNQLDFRYWKLMKDGVDVSITTWLSLNVIGNESVGLDPFLYSVNQFKELQNTHVNIKLIYQNLVDLIWTSRPSPPNGKIFELDLKFSGRSASDKFFSIRKSMQSSKVAIYIVTALDEIAWFLNLRGDDIEYNTVFFSYLIVTMKNVYLFVDEKKFENSNLSLHLESLGVIIQPYSSYLDSLIDLINTLRQNQTLTTFIDPQFCNYATFSSIQSLSIIKTGNSFIRLEKAYKNEIEREGFKNCHLRDGAAVVRYLAWLEDALVHQKLDINEYEGAQRLEKFRAQGEYFLRPSFETISCYGENAAIIHYSPNVKVHSQISTSNVYLLDSGGQYLDGTTDMTRTVHFGIPNAHIKRSFTRVLQGHIALSSLIFPEGLSGDKMDAFARQALWSDGLNYNHGSGHGVGHCLDVHEGPHGIGVPVFGFMKTYDVTIEPGYYEEGNFGIRIENLYLVKESQTPHRFNNKTYLEFEQITFCPIQPSLIDTSLMSEKEIEWVNEYNRQVREKLEPLISQDTLAVNYLKRNTVSIAKEPNFAKTTLVVVLVMMGLILVVSIVTNIVLIIARKRQSSARPLTNTEIQPLSEELE</sequence>
<dbReference type="VEuPathDB" id="AmoebaDB:FDP41_011379"/>
<dbReference type="PANTHER" id="PTHR43763:SF6">
    <property type="entry name" value="XAA-PRO AMINOPEPTIDASE 1"/>
    <property type="match status" value="1"/>
</dbReference>
<keyword evidence="5" id="KW-0464">Manganese</keyword>
<keyword evidence="4" id="KW-0378">Hydrolase</keyword>
<evidence type="ECO:0000259" key="7">
    <source>
        <dbReference type="Pfam" id="PF00557"/>
    </source>
</evidence>
<dbReference type="InterPro" id="IPR000587">
    <property type="entry name" value="Creatinase_N"/>
</dbReference>
<dbReference type="GO" id="GO:0070006">
    <property type="term" value="F:metalloaminopeptidase activity"/>
    <property type="evidence" value="ECO:0007669"/>
    <property type="project" value="InterPro"/>
</dbReference>
<keyword evidence="6" id="KW-1133">Transmembrane helix</keyword>
<evidence type="ECO:0000256" key="5">
    <source>
        <dbReference type="ARBA" id="ARBA00023211"/>
    </source>
</evidence>
<dbReference type="GO" id="GO:0046872">
    <property type="term" value="F:metal ion binding"/>
    <property type="evidence" value="ECO:0007669"/>
    <property type="project" value="UniProtKB-KW"/>
</dbReference>
<dbReference type="InterPro" id="IPR029149">
    <property type="entry name" value="Creatin/AminoP/Spt16_N"/>
</dbReference>
<dbReference type="VEuPathDB" id="AmoebaDB:NfTy_019500"/>
<dbReference type="InterPro" id="IPR050422">
    <property type="entry name" value="X-Pro_aminopeptidase_P"/>
</dbReference>
<evidence type="ECO:0000259" key="9">
    <source>
        <dbReference type="Pfam" id="PF16188"/>
    </source>
</evidence>
<dbReference type="RefSeq" id="XP_044567162.1">
    <property type="nucleotide sequence ID" value="XM_044701780.1"/>
</dbReference>
<protein>
    <recommendedName>
        <fullName evidence="12">Peptidase M24 domain-containing protein</fullName>
    </recommendedName>
</protein>
<comment type="similarity">
    <text evidence="2">Belongs to the peptidase M24B family.</text>
</comment>
<keyword evidence="6" id="KW-0472">Membrane</keyword>
<dbReference type="Proteomes" id="UP000444721">
    <property type="component" value="Unassembled WGS sequence"/>
</dbReference>
<dbReference type="InterPro" id="IPR033740">
    <property type="entry name" value="Pept_M24B"/>
</dbReference>
<feature type="domain" description="Peptidase M24" evidence="7">
    <location>
        <begin position="408"/>
        <end position="621"/>
    </location>
</feature>
<keyword evidence="6" id="KW-0812">Transmembrane</keyword>
<evidence type="ECO:0000313" key="11">
    <source>
        <dbReference type="Proteomes" id="UP000444721"/>
    </source>
</evidence>
<gene>
    <name evidence="10" type="ORF">FDP41_011379</name>
</gene>
<dbReference type="Pfam" id="PF01321">
    <property type="entry name" value="Creatinase_N"/>
    <property type="match status" value="1"/>
</dbReference>
<dbReference type="GeneID" id="68118594"/>
<keyword evidence="3" id="KW-0479">Metal-binding</keyword>
<dbReference type="InterPro" id="IPR032416">
    <property type="entry name" value="Peptidase_M24_C"/>
</dbReference>
<evidence type="ECO:0000256" key="3">
    <source>
        <dbReference type="ARBA" id="ARBA00022723"/>
    </source>
</evidence>
<evidence type="ECO:0000313" key="10">
    <source>
        <dbReference type="EMBL" id="KAF0982449.1"/>
    </source>
</evidence>
<comment type="caution">
    <text evidence="10">The sequence shown here is derived from an EMBL/GenBank/DDBJ whole genome shotgun (WGS) entry which is preliminary data.</text>
</comment>